<evidence type="ECO:0000313" key="6">
    <source>
        <dbReference type="EMBL" id="EFC43097.1"/>
    </source>
</evidence>
<dbReference type="OMA" id="SDLLCQN"/>
<organism evidence="7">
    <name type="scientific">Naegleria gruberi</name>
    <name type="common">Amoeba</name>
    <dbReference type="NCBI Taxonomy" id="5762"/>
    <lineage>
        <taxon>Eukaryota</taxon>
        <taxon>Discoba</taxon>
        <taxon>Heterolobosea</taxon>
        <taxon>Tetramitia</taxon>
        <taxon>Eutetramitia</taxon>
        <taxon>Vahlkampfiidae</taxon>
        <taxon>Naegleria</taxon>
    </lineage>
</organism>
<dbReference type="PANTHER" id="PTHR13856:SF137">
    <property type="entry name" value="GH05942P"/>
    <property type="match status" value="1"/>
</dbReference>
<feature type="domain" description="VHS" evidence="4">
    <location>
        <begin position="13"/>
        <end position="113"/>
    </location>
</feature>
<dbReference type="SUPFAM" id="SSF89009">
    <property type="entry name" value="GAT-like domain"/>
    <property type="match status" value="1"/>
</dbReference>
<dbReference type="VEuPathDB" id="AmoebaDB:NAEGRDRAFT_68824"/>
<dbReference type="EMBL" id="GG738875">
    <property type="protein sequence ID" value="EFC43097.1"/>
    <property type="molecule type" value="Genomic_DNA"/>
</dbReference>
<dbReference type="InterPro" id="IPR004152">
    <property type="entry name" value="GAT_dom"/>
</dbReference>
<accession>D2VIW6</accession>
<dbReference type="InParanoid" id="D2VIW6"/>
<dbReference type="GO" id="GO:0030276">
    <property type="term" value="F:clathrin binding"/>
    <property type="evidence" value="ECO:0007669"/>
    <property type="project" value="TreeGrafter"/>
</dbReference>
<evidence type="ECO:0000256" key="3">
    <source>
        <dbReference type="SAM" id="MobiDB-lite"/>
    </source>
</evidence>
<feature type="region of interest" description="Disordered" evidence="3">
    <location>
        <begin position="254"/>
        <end position="391"/>
    </location>
</feature>
<dbReference type="PANTHER" id="PTHR13856">
    <property type="entry name" value="VHS DOMAIN CONTAINING PROTEIN FAMILY"/>
    <property type="match status" value="1"/>
</dbReference>
<feature type="compositionally biased region" description="Polar residues" evidence="3">
    <location>
        <begin position="360"/>
        <end position="370"/>
    </location>
</feature>
<dbReference type="GO" id="GO:0007165">
    <property type="term" value="P:signal transduction"/>
    <property type="evidence" value="ECO:0007669"/>
    <property type="project" value="TreeGrafter"/>
</dbReference>
<dbReference type="InterPro" id="IPR038425">
    <property type="entry name" value="GAT_sf"/>
</dbReference>
<dbReference type="Gene3D" id="1.20.58.160">
    <property type="match status" value="1"/>
</dbReference>
<evidence type="ECO:0000259" key="5">
    <source>
        <dbReference type="PROSITE" id="PS50909"/>
    </source>
</evidence>
<name>D2VIW6_NAEGR</name>
<dbReference type="AlphaFoldDB" id="D2VIW6"/>
<evidence type="ECO:0000259" key="4">
    <source>
        <dbReference type="PROSITE" id="PS50179"/>
    </source>
</evidence>
<dbReference type="SUPFAM" id="SSF48464">
    <property type="entry name" value="ENTH/VHS domain"/>
    <property type="match status" value="1"/>
</dbReference>
<dbReference type="RefSeq" id="XP_002675841.1">
    <property type="nucleotide sequence ID" value="XM_002675795.1"/>
</dbReference>
<evidence type="ECO:0000256" key="2">
    <source>
        <dbReference type="ARBA" id="ARBA00022927"/>
    </source>
</evidence>
<dbReference type="GO" id="GO:0016020">
    <property type="term" value="C:membrane"/>
    <property type="evidence" value="ECO:0007669"/>
    <property type="project" value="TreeGrafter"/>
</dbReference>
<dbReference type="Gene3D" id="1.25.40.90">
    <property type="match status" value="1"/>
</dbReference>
<feature type="compositionally biased region" description="Low complexity" evidence="3">
    <location>
        <begin position="317"/>
        <end position="334"/>
    </location>
</feature>
<evidence type="ECO:0000313" key="7">
    <source>
        <dbReference type="Proteomes" id="UP000006671"/>
    </source>
</evidence>
<dbReference type="GeneID" id="8853233"/>
<keyword evidence="2" id="KW-0653">Protein transport</keyword>
<evidence type="ECO:0000256" key="1">
    <source>
        <dbReference type="ARBA" id="ARBA00022448"/>
    </source>
</evidence>
<dbReference type="GO" id="GO:0015031">
    <property type="term" value="P:protein transport"/>
    <property type="evidence" value="ECO:0007669"/>
    <property type="project" value="UniProtKB-KW"/>
</dbReference>
<dbReference type="PROSITE" id="PS50909">
    <property type="entry name" value="GAT"/>
    <property type="match status" value="1"/>
</dbReference>
<feature type="compositionally biased region" description="Low complexity" evidence="3">
    <location>
        <begin position="283"/>
        <end position="294"/>
    </location>
</feature>
<feature type="compositionally biased region" description="Polar residues" evidence="3">
    <location>
        <begin position="258"/>
        <end position="276"/>
    </location>
</feature>
<dbReference type="PROSITE" id="PS50179">
    <property type="entry name" value="VHS"/>
    <property type="match status" value="1"/>
</dbReference>
<dbReference type="Pfam" id="PF00790">
    <property type="entry name" value="VHS"/>
    <property type="match status" value="1"/>
</dbReference>
<dbReference type="KEGG" id="ngr:NAEGRDRAFT_68824"/>
<feature type="compositionally biased region" description="Low complexity" evidence="3">
    <location>
        <begin position="371"/>
        <end position="391"/>
    </location>
</feature>
<dbReference type="STRING" id="5762.D2VIW6"/>
<dbReference type="GO" id="GO:0043130">
    <property type="term" value="F:ubiquitin binding"/>
    <property type="evidence" value="ECO:0007669"/>
    <property type="project" value="InterPro"/>
</dbReference>
<dbReference type="Proteomes" id="UP000006671">
    <property type="component" value="Unassembled WGS sequence"/>
</dbReference>
<dbReference type="SMART" id="SM00288">
    <property type="entry name" value="VHS"/>
    <property type="match status" value="1"/>
</dbReference>
<gene>
    <name evidence="6" type="ORF">NAEGRDRAFT_68824</name>
</gene>
<keyword evidence="1" id="KW-0813">Transport</keyword>
<reference evidence="6 7" key="1">
    <citation type="journal article" date="2010" name="Cell">
        <title>The genome of Naegleria gruberi illuminates early eukaryotic versatility.</title>
        <authorList>
            <person name="Fritz-Laylin L.K."/>
            <person name="Prochnik S.E."/>
            <person name="Ginger M.L."/>
            <person name="Dacks J.B."/>
            <person name="Carpenter M.L."/>
            <person name="Field M.C."/>
            <person name="Kuo A."/>
            <person name="Paredez A."/>
            <person name="Chapman J."/>
            <person name="Pham J."/>
            <person name="Shu S."/>
            <person name="Neupane R."/>
            <person name="Cipriano M."/>
            <person name="Mancuso J."/>
            <person name="Tu H."/>
            <person name="Salamov A."/>
            <person name="Lindquist E."/>
            <person name="Shapiro H."/>
            <person name="Lucas S."/>
            <person name="Grigoriev I.V."/>
            <person name="Cande W.Z."/>
            <person name="Fulton C."/>
            <person name="Rokhsar D.S."/>
            <person name="Dawson S.C."/>
        </authorList>
    </citation>
    <scope>NUCLEOTIDE SEQUENCE [LARGE SCALE GENOMIC DNA]</scope>
    <source>
        <strain evidence="6 7">NEG-M</strain>
    </source>
</reference>
<sequence length="463" mass="51524">MSNNPLQGLVYRATDSKNPTDDWDSIMQLSDLLCQNPDENTKLILPLLNGRLRDTNSATVLYSLTLADALMKNTSDFVKQQFLRSDFLTIINNLSTRSSDQQVRQKATEVMNENQIPQASQTIQQQSPPVSQPRTVPQPMPVSQPLSTNTKRSTTRKLATYQEKMDNDLNVVRENVALLNELVTASSSPGELRQDDTAAQLRANCEEMSRRIIGLIEMIPEEQVLLKLLEVHENLNNSTQRYDKFMTSGQKEAVKLASPTTGNNSSAPPLSPQVSQGFGALANRNNQPNVNRNPPTKPNNGALSLDDFLGTNSTPIQPQSNPTPVVNPNVNSNQRTPLSLDDFLGLPVQPSQPQPSIPQNSYAQQQPTHYNPNQQQQFNNPPPSYEYSNNPYADTMEREFSRLNAPQQQPQQPNNNTMYPNVGYNPYSSSSDQIDPNDPFGVSKQQSQPQEGGFAALAHRKKN</sequence>
<feature type="region of interest" description="Disordered" evidence="3">
    <location>
        <begin position="108"/>
        <end position="154"/>
    </location>
</feature>
<dbReference type="OrthoDB" id="2018246at2759"/>
<protein>
    <submittedName>
        <fullName evidence="6">Predicted protein</fullName>
    </submittedName>
</protein>
<dbReference type="GO" id="GO:0005768">
    <property type="term" value="C:endosome"/>
    <property type="evidence" value="ECO:0007669"/>
    <property type="project" value="TreeGrafter"/>
</dbReference>
<keyword evidence="7" id="KW-1185">Reference proteome</keyword>
<dbReference type="eggNOG" id="KOG1087">
    <property type="taxonomic scope" value="Eukaryota"/>
</dbReference>
<feature type="compositionally biased region" description="Low complexity" evidence="3">
    <location>
        <begin position="406"/>
        <end position="416"/>
    </location>
</feature>
<feature type="region of interest" description="Disordered" evidence="3">
    <location>
        <begin position="403"/>
        <end position="463"/>
    </location>
</feature>
<proteinExistence type="predicted"/>
<feature type="domain" description="GAT" evidence="5">
    <location>
        <begin position="160"/>
        <end position="247"/>
    </location>
</feature>
<dbReference type="CDD" id="cd21383">
    <property type="entry name" value="GAT_GGA_Tom1-like"/>
    <property type="match status" value="1"/>
</dbReference>
<dbReference type="InterPro" id="IPR008942">
    <property type="entry name" value="ENTH_VHS"/>
</dbReference>
<dbReference type="InterPro" id="IPR002014">
    <property type="entry name" value="VHS_dom"/>
</dbReference>
<dbReference type="GO" id="GO:0035091">
    <property type="term" value="F:phosphatidylinositol binding"/>
    <property type="evidence" value="ECO:0007669"/>
    <property type="project" value="InterPro"/>
</dbReference>
<dbReference type="Pfam" id="PF03127">
    <property type="entry name" value="GAT"/>
    <property type="match status" value="1"/>
</dbReference>
<feature type="compositionally biased region" description="Low complexity" evidence="3">
    <location>
        <begin position="115"/>
        <end position="129"/>
    </location>
</feature>